<dbReference type="EMBL" id="JABTTQ020002514">
    <property type="protein sequence ID" value="KAK6123626.1"/>
    <property type="molecule type" value="Genomic_DNA"/>
</dbReference>
<evidence type="ECO:0000313" key="2">
    <source>
        <dbReference type="EMBL" id="KAK6123626.1"/>
    </source>
</evidence>
<gene>
    <name evidence="2" type="ORF">DH2020_042625</name>
</gene>
<dbReference type="InterPro" id="IPR043502">
    <property type="entry name" value="DNA/RNA_pol_sf"/>
</dbReference>
<dbReference type="Proteomes" id="UP001318860">
    <property type="component" value="Unassembled WGS sequence"/>
</dbReference>
<dbReference type="Pfam" id="PF07727">
    <property type="entry name" value="RVT_2"/>
    <property type="match status" value="1"/>
</dbReference>
<reference evidence="2 3" key="1">
    <citation type="journal article" date="2021" name="Comput. Struct. Biotechnol. J.">
        <title>De novo genome assembly of the potent medicinal plant Rehmannia glutinosa using nanopore technology.</title>
        <authorList>
            <person name="Ma L."/>
            <person name="Dong C."/>
            <person name="Song C."/>
            <person name="Wang X."/>
            <person name="Zheng X."/>
            <person name="Niu Y."/>
            <person name="Chen S."/>
            <person name="Feng W."/>
        </authorList>
    </citation>
    <scope>NUCLEOTIDE SEQUENCE [LARGE SCALE GENOMIC DNA]</scope>
    <source>
        <strain evidence="2">DH-2019</strain>
    </source>
</reference>
<feature type="domain" description="Reverse transcriptase Ty1/copia-type" evidence="1">
    <location>
        <begin position="1"/>
        <end position="144"/>
    </location>
</feature>
<keyword evidence="3" id="KW-1185">Reference proteome</keyword>
<sequence>MQPPAGYTKAKPGDVCLLRRSLYGLKQASRQWNTEFCSKLLAYGFTQSVHDHCLFTKHTDSSSLFLLVYVDDVLVTGSNPEDIKLLKHHLDSLFTIKDLGEAKYFLGLELARTGDGIYLNQRKYIIDILKDAGLLGCKPASTPFPQGLKLVHDSGSPLSQPDQYRRLVGRLLYLNLTRPDISFCVQQLSQFVNSPCVDHWNAALHLLKYLKGCPSKGLFYAANNPCSLKAYSDADWAACLDTRKSITGFCIFLGDSLISWKAKKQTTVSKSSAEAEYRALSSTVCELQWITYIAHDLQLQIPLPIPLLCDNQAALHIVANPVFHERTKHLDIDCHIVRNQFKSGLINPLKVSSSLQLADLFTKSLGVGVFLKMISKLGMVDLHHGPT</sequence>
<dbReference type="PANTHER" id="PTHR11439:SF465">
    <property type="entry name" value="REVERSE TRANSCRIPTASE TY1_COPIA-TYPE DOMAIN-CONTAINING PROTEIN"/>
    <property type="match status" value="1"/>
</dbReference>
<dbReference type="InterPro" id="IPR013103">
    <property type="entry name" value="RVT_2"/>
</dbReference>
<proteinExistence type="predicted"/>
<evidence type="ECO:0000313" key="3">
    <source>
        <dbReference type="Proteomes" id="UP001318860"/>
    </source>
</evidence>
<name>A0ABR0UNN5_REHGL</name>
<organism evidence="2 3">
    <name type="scientific">Rehmannia glutinosa</name>
    <name type="common">Chinese foxglove</name>
    <dbReference type="NCBI Taxonomy" id="99300"/>
    <lineage>
        <taxon>Eukaryota</taxon>
        <taxon>Viridiplantae</taxon>
        <taxon>Streptophyta</taxon>
        <taxon>Embryophyta</taxon>
        <taxon>Tracheophyta</taxon>
        <taxon>Spermatophyta</taxon>
        <taxon>Magnoliopsida</taxon>
        <taxon>eudicotyledons</taxon>
        <taxon>Gunneridae</taxon>
        <taxon>Pentapetalae</taxon>
        <taxon>asterids</taxon>
        <taxon>lamiids</taxon>
        <taxon>Lamiales</taxon>
        <taxon>Orobanchaceae</taxon>
        <taxon>Rehmannieae</taxon>
        <taxon>Rehmannia</taxon>
    </lineage>
</organism>
<evidence type="ECO:0000259" key="1">
    <source>
        <dbReference type="Pfam" id="PF07727"/>
    </source>
</evidence>
<dbReference type="PANTHER" id="PTHR11439">
    <property type="entry name" value="GAG-POL-RELATED RETROTRANSPOSON"/>
    <property type="match status" value="1"/>
</dbReference>
<dbReference type="SUPFAM" id="SSF56672">
    <property type="entry name" value="DNA/RNA polymerases"/>
    <property type="match status" value="1"/>
</dbReference>
<accession>A0ABR0UNN5</accession>
<dbReference type="CDD" id="cd09272">
    <property type="entry name" value="RNase_HI_RT_Ty1"/>
    <property type="match status" value="1"/>
</dbReference>
<protein>
    <recommendedName>
        <fullName evidence="1">Reverse transcriptase Ty1/copia-type domain-containing protein</fullName>
    </recommendedName>
</protein>
<comment type="caution">
    <text evidence="2">The sequence shown here is derived from an EMBL/GenBank/DDBJ whole genome shotgun (WGS) entry which is preliminary data.</text>
</comment>